<evidence type="ECO:0000313" key="2">
    <source>
        <dbReference type="Proteomes" id="UP001157502"/>
    </source>
</evidence>
<evidence type="ECO:0000313" key="1">
    <source>
        <dbReference type="EMBL" id="KAJ7995705.1"/>
    </source>
</evidence>
<dbReference type="Proteomes" id="UP001157502">
    <property type="component" value="Chromosome 21"/>
</dbReference>
<keyword evidence="2" id="KW-1185">Reference proteome</keyword>
<name>A0ACC2FWU8_DALPE</name>
<reference evidence="1" key="1">
    <citation type="submission" date="2021-05" db="EMBL/GenBank/DDBJ databases">
        <authorList>
            <person name="Pan Q."/>
            <person name="Jouanno E."/>
            <person name="Zahm M."/>
            <person name="Klopp C."/>
            <person name="Cabau C."/>
            <person name="Louis A."/>
            <person name="Berthelot C."/>
            <person name="Parey E."/>
            <person name="Roest Crollius H."/>
            <person name="Montfort J."/>
            <person name="Robinson-Rechavi M."/>
            <person name="Bouchez O."/>
            <person name="Lampietro C."/>
            <person name="Lopez Roques C."/>
            <person name="Donnadieu C."/>
            <person name="Postlethwait J."/>
            <person name="Bobe J."/>
            <person name="Dillon D."/>
            <person name="Chandos A."/>
            <person name="von Hippel F."/>
            <person name="Guiguen Y."/>
        </authorList>
    </citation>
    <scope>NUCLEOTIDE SEQUENCE</scope>
    <source>
        <strain evidence="1">YG-Jan2019</strain>
    </source>
</reference>
<comment type="caution">
    <text evidence="1">The sequence shown here is derived from an EMBL/GenBank/DDBJ whole genome shotgun (WGS) entry which is preliminary data.</text>
</comment>
<gene>
    <name evidence="1" type="ORF">DPEC_G00247370</name>
</gene>
<protein>
    <submittedName>
        <fullName evidence="1">Uncharacterized protein</fullName>
    </submittedName>
</protein>
<dbReference type="EMBL" id="CM055748">
    <property type="protein sequence ID" value="KAJ7995705.1"/>
    <property type="molecule type" value="Genomic_DNA"/>
</dbReference>
<accession>A0ACC2FWU8</accession>
<proteinExistence type="predicted"/>
<sequence length="108" mass="11809">MDVRCRGLRDSLCEWYDPSNSRAPEESRVLETEPALASDLLAVATDVHKKTHNSPNNGDAVILTIFVLQPLNDVITGSTQIYLKDLNGQGEEKYIGTSSHTAVPTQPS</sequence>
<organism evidence="1 2">
    <name type="scientific">Dallia pectoralis</name>
    <name type="common">Alaska blackfish</name>
    <dbReference type="NCBI Taxonomy" id="75939"/>
    <lineage>
        <taxon>Eukaryota</taxon>
        <taxon>Metazoa</taxon>
        <taxon>Chordata</taxon>
        <taxon>Craniata</taxon>
        <taxon>Vertebrata</taxon>
        <taxon>Euteleostomi</taxon>
        <taxon>Actinopterygii</taxon>
        <taxon>Neopterygii</taxon>
        <taxon>Teleostei</taxon>
        <taxon>Protacanthopterygii</taxon>
        <taxon>Esociformes</taxon>
        <taxon>Umbridae</taxon>
        <taxon>Dallia</taxon>
    </lineage>
</organism>